<keyword evidence="2" id="KW-1185">Reference proteome</keyword>
<dbReference type="EMBL" id="CP069026">
    <property type="protein sequence ID" value="QRC93999.1"/>
    <property type="molecule type" value="Genomic_DNA"/>
</dbReference>
<accession>A0A7U2EVY2</accession>
<protein>
    <submittedName>
        <fullName evidence="1">Uncharacterized protein</fullName>
    </submittedName>
</protein>
<reference evidence="2" key="1">
    <citation type="journal article" date="2021" name="BMC Genomics">
        <title>Chromosome-level genome assembly and manually-curated proteome of model necrotroph Parastagonospora nodorum Sn15 reveals a genome-wide trove of candidate effector homologs, and redundancy of virulence-related functions within an accessory chromosome.</title>
        <authorList>
            <person name="Bertazzoni S."/>
            <person name="Jones D.A.B."/>
            <person name="Phan H.T."/>
            <person name="Tan K.-C."/>
            <person name="Hane J.K."/>
        </authorList>
    </citation>
    <scope>NUCLEOTIDE SEQUENCE [LARGE SCALE GENOMIC DNA]</scope>
    <source>
        <strain evidence="2">SN15 / ATCC MYA-4574 / FGSC 10173)</strain>
    </source>
</reference>
<evidence type="ECO:0000313" key="1">
    <source>
        <dbReference type="EMBL" id="QRC93999.1"/>
    </source>
</evidence>
<dbReference type="Proteomes" id="UP000663193">
    <property type="component" value="Chromosome 4"/>
</dbReference>
<dbReference type="AlphaFoldDB" id="A0A7U2EVY2"/>
<name>A0A7U2EVY2_PHANO</name>
<sequence>MHSDTGRFHSRLMHHPEQAEYEFRMQVAFIEIDTETEESLKILLWADKDLICRDSLGLSMLNTQI</sequence>
<proteinExistence type="predicted"/>
<dbReference type="VEuPathDB" id="FungiDB:JI435_404960"/>
<evidence type="ECO:0000313" key="2">
    <source>
        <dbReference type="Proteomes" id="UP000663193"/>
    </source>
</evidence>
<organism evidence="1 2">
    <name type="scientific">Phaeosphaeria nodorum (strain SN15 / ATCC MYA-4574 / FGSC 10173)</name>
    <name type="common">Glume blotch fungus</name>
    <name type="synonym">Parastagonospora nodorum</name>
    <dbReference type="NCBI Taxonomy" id="321614"/>
    <lineage>
        <taxon>Eukaryota</taxon>
        <taxon>Fungi</taxon>
        <taxon>Dikarya</taxon>
        <taxon>Ascomycota</taxon>
        <taxon>Pezizomycotina</taxon>
        <taxon>Dothideomycetes</taxon>
        <taxon>Pleosporomycetidae</taxon>
        <taxon>Pleosporales</taxon>
        <taxon>Pleosporineae</taxon>
        <taxon>Phaeosphaeriaceae</taxon>
        <taxon>Parastagonospora</taxon>
    </lineage>
</organism>
<gene>
    <name evidence="1" type="ORF">JI435_404960</name>
</gene>